<dbReference type="Proteomes" id="UP000675554">
    <property type="component" value="Unassembled WGS sequence"/>
</dbReference>
<evidence type="ECO:0000313" key="1">
    <source>
        <dbReference type="EMBL" id="MBR7675842.1"/>
    </source>
</evidence>
<comment type="caution">
    <text evidence="1">The sequence shown here is derived from an EMBL/GenBank/DDBJ whole genome shotgun (WGS) entry which is preliminary data.</text>
</comment>
<gene>
    <name evidence="1" type="ORF">KDA82_23060</name>
</gene>
<evidence type="ECO:0000313" key="2">
    <source>
        <dbReference type="Proteomes" id="UP000675554"/>
    </source>
</evidence>
<dbReference type="EMBL" id="JAGSMN010000541">
    <property type="protein sequence ID" value="MBR7675842.1"/>
    <property type="molecule type" value="Genomic_DNA"/>
</dbReference>
<organism evidence="1 2">
    <name type="scientific">Streptomyces daliensis</name>
    <dbReference type="NCBI Taxonomy" id="299421"/>
    <lineage>
        <taxon>Bacteria</taxon>
        <taxon>Bacillati</taxon>
        <taxon>Actinomycetota</taxon>
        <taxon>Actinomycetes</taxon>
        <taxon>Kitasatosporales</taxon>
        <taxon>Streptomycetaceae</taxon>
        <taxon>Streptomyces</taxon>
    </lineage>
</organism>
<dbReference type="AlphaFoldDB" id="A0A8T4IXG3"/>
<name>A0A8T4IXG3_9ACTN</name>
<sequence>MDAQAIDKAVFLLRDVHTSTHDAVKALGDYFPELDFETRLRCVREAWDLNHARPLAA</sequence>
<reference evidence="1" key="1">
    <citation type="submission" date="2021-04" db="EMBL/GenBank/DDBJ databases">
        <title>Sequencing of actinobacteria type strains.</title>
        <authorList>
            <person name="Nguyen G.-S."/>
            <person name="Wentzel A."/>
        </authorList>
    </citation>
    <scope>NUCLEOTIDE SEQUENCE</scope>
    <source>
        <strain evidence="1">DSM 42095</strain>
    </source>
</reference>
<protein>
    <submittedName>
        <fullName evidence="1">Uncharacterized protein</fullName>
    </submittedName>
</protein>
<proteinExistence type="predicted"/>
<accession>A0A8T4IXG3</accession>
<keyword evidence="2" id="KW-1185">Reference proteome</keyword>